<keyword evidence="1" id="KW-0472">Membrane</keyword>
<gene>
    <name evidence="2" type="ORF">BpHYR1_008252</name>
</gene>
<protein>
    <submittedName>
        <fullName evidence="2">Uncharacterized protein</fullName>
    </submittedName>
</protein>
<keyword evidence="1" id="KW-1133">Transmembrane helix</keyword>
<comment type="caution">
    <text evidence="2">The sequence shown here is derived from an EMBL/GenBank/DDBJ whole genome shotgun (WGS) entry which is preliminary data.</text>
</comment>
<sequence>MKNYYIINLFDFPIFEIAIDVLSEFKIKWNIQKLQNFNSVIFFIILFVLESSNDCVDVIVVFTLMLILPMLIVTNTTPSQNFQTSVPVTTVRTSVNQNFLAFCVLYN</sequence>
<evidence type="ECO:0000313" key="3">
    <source>
        <dbReference type="Proteomes" id="UP000276133"/>
    </source>
</evidence>
<evidence type="ECO:0000256" key="1">
    <source>
        <dbReference type="SAM" id="Phobius"/>
    </source>
</evidence>
<reference evidence="2 3" key="1">
    <citation type="journal article" date="2018" name="Sci. Rep.">
        <title>Genomic signatures of local adaptation to the degree of environmental predictability in rotifers.</title>
        <authorList>
            <person name="Franch-Gras L."/>
            <person name="Hahn C."/>
            <person name="Garcia-Roger E.M."/>
            <person name="Carmona M.J."/>
            <person name="Serra M."/>
            <person name="Gomez A."/>
        </authorList>
    </citation>
    <scope>NUCLEOTIDE SEQUENCE [LARGE SCALE GENOMIC DNA]</scope>
    <source>
        <strain evidence="2">HYR1</strain>
    </source>
</reference>
<keyword evidence="1" id="KW-0812">Transmembrane</keyword>
<name>A0A3M7QNR2_BRAPC</name>
<evidence type="ECO:0000313" key="2">
    <source>
        <dbReference type="EMBL" id="RNA12711.1"/>
    </source>
</evidence>
<dbReference type="AlphaFoldDB" id="A0A3M7QNR2"/>
<feature type="transmembrane region" description="Helical" evidence="1">
    <location>
        <begin position="58"/>
        <end position="75"/>
    </location>
</feature>
<keyword evidence="3" id="KW-1185">Reference proteome</keyword>
<proteinExistence type="predicted"/>
<feature type="transmembrane region" description="Helical" evidence="1">
    <location>
        <begin position="34"/>
        <end position="52"/>
    </location>
</feature>
<dbReference type="EMBL" id="REGN01005629">
    <property type="protein sequence ID" value="RNA12711.1"/>
    <property type="molecule type" value="Genomic_DNA"/>
</dbReference>
<accession>A0A3M7QNR2</accession>
<dbReference type="Proteomes" id="UP000276133">
    <property type="component" value="Unassembled WGS sequence"/>
</dbReference>
<organism evidence="2 3">
    <name type="scientific">Brachionus plicatilis</name>
    <name type="common">Marine rotifer</name>
    <name type="synonym">Brachionus muelleri</name>
    <dbReference type="NCBI Taxonomy" id="10195"/>
    <lineage>
        <taxon>Eukaryota</taxon>
        <taxon>Metazoa</taxon>
        <taxon>Spiralia</taxon>
        <taxon>Gnathifera</taxon>
        <taxon>Rotifera</taxon>
        <taxon>Eurotatoria</taxon>
        <taxon>Monogononta</taxon>
        <taxon>Pseudotrocha</taxon>
        <taxon>Ploima</taxon>
        <taxon>Brachionidae</taxon>
        <taxon>Brachionus</taxon>
    </lineage>
</organism>